<dbReference type="Proteomes" id="UP000182077">
    <property type="component" value="Unassembled WGS sequence"/>
</dbReference>
<gene>
    <name evidence="1" type="ORF">RV04_GL002453</name>
</gene>
<dbReference type="AlphaFoldDB" id="A0A1L8TLC3"/>
<dbReference type="Pfam" id="PF11240">
    <property type="entry name" value="DUF3042"/>
    <property type="match status" value="1"/>
</dbReference>
<dbReference type="InterPro" id="IPR021402">
    <property type="entry name" value="DUF3042"/>
</dbReference>
<keyword evidence="2" id="KW-1185">Reference proteome</keyword>
<comment type="caution">
    <text evidence="1">The sequence shown here is derived from an EMBL/GenBank/DDBJ whole genome shotgun (WGS) entry which is preliminary data.</text>
</comment>
<dbReference type="STRING" id="249189.RV04_GL002453"/>
<proteinExistence type="predicted"/>
<evidence type="ECO:0000313" key="1">
    <source>
        <dbReference type="EMBL" id="OJG45139.1"/>
    </source>
</evidence>
<accession>A0A1L8TLC3</accession>
<dbReference type="RefSeq" id="WP_071858302.1">
    <property type="nucleotide sequence ID" value="NZ_JBHSHK010000005.1"/>
</dbReference>
<dbReference type="EMBL" id="JXKQ01000008">
    <property type="protein sequence ID" value="OJG45139.1"/>
    <property type="molecule type" value="Genomic_DNA"/>
</dbReference>
<sequence length="55" mass="6102">MRRFASGFVTGTLAAAAVVTGVVMSVKKKVIDPIEEKESKVDENRKKAQRKRIAR</sequence>
<evidence type="ECO:0000313" key="2">
    <source>
        <dbReference type="Proteomes" id="UP000182077"/>
    </source>
</evidence>
<evidence type="ECO:0008006" key="3">
    <source>
        <dbReference type="Google" id="ProtNLM"/>
    </source>
</evidence>
<reference evidence="1 2" key="1">
    <citation type="submission" date="2014-12" db="EMBL/GenBank/DDBJ databases">
        <title>Draft genome sequences of 29 type strains of Enterococci.</title>
        <authorList>
            <person name="Zhong Z."/>
            <person name="Sun Z."/>
            <person name="Liu W."/>
            <person name="Zhang W."/>
            <person name="Zhang H."/>
        </authorList>
    </citation>
    <scope>NUCLEOTIDE SEQUENCE [LARGE SCALE GENOMIC DNA]</scope>
    <source>
        <strain evidence="1 2">DSM 17122</strain>
    </source>
</reference>
<organism evidence="1 2">
    <name type="scientific">Enterococcus hermanniensis</name>
    <dbReference type="NCBI Taxonomy" id="249189"/>
    <lineage>
        <taxon>Bacteria</taxon>
        <taxon>Bacillati</taxon>
        <taxon>Bacillota</taxon>
        <taxon>Bacilli</taxon>
        <taxon>Lactobacillales</taxon>
        <taxon>Enterococcaceae</taxon>
        <taxon>Enterococcus</taxon>
    </lineage>
</organism>
<name>A0A1L8TLC3_9ENTE</name>
<protein>
    <recommendedName>
        <fullName evidence="3">DUF3042 domain-containing protein</fullName>
    </recommendedName>
</protein>